<sequence>MRGKAKMPTREPIKTRATVQPPPFRCKNWPVRPDEPQSTTPHQQAPNTATSFHDLPCRDPAQVLVALFWSCCHLAVLVLAVLLQPKIFPTGSPPLLLGFCQVGLHHLNITMGLRLALHVKTARYMEVRSSN</sequence>
<name>A0AAN7AKC2_9PEZI</name>
<keyword evidence="2" id="KW-1133">Transmembrane helix</keyword>
<feature type="transmembrane region" description="Helical" evidence="2">
    <location>
        <begin position="95"/>
        <end position="117"/>
    </location>
</feature>
<keyword evidence="2" id="KW-0472">Membrane</keyword>
<keyword evidence="4" id="KW-1185">Reference proteome</keyword>
<dbReference type="Proteomes" id="UP001302126">
    <property type="component" value="Unassembled WGS sequence"/>
</dbReference>
<evidence type="ECO:0000256" key="1">
    <source>
        <dbReference type="SAM" id="MobiDB-lite"/>
    </source>
</evidence>
<dbReference type="AlphaFoldDB" id="A0AAN7AKC2"/>
<evidence type="ECO:0000313" key="3">
    <source>
        <dbReference type="EMBL" id="KAK4189879.1"/>
    </source>
</evidence>
<evidence type="ECO:0000313" key="4">
    <source>
        <dbReference type="Proteomes" id="UP001302126"/>
    </source>
</evidence>
<reference evidence="3" key="2">
    <citation type="submission" date="2023-05" db="EMBL/GenBank/DDBJ databases">
        <authorList>
            <consortium name="Lawrence Berkeley National Laboratory"/>
            <person name="Steindorff A."/>
            <person name="Hensen N."/>
            <person name="Bonometti L."/>
            <person name="Westerberg I."/>
            <person name="Brannstrom I.O."/>
            <person name="Guillou S."/>
            <person name="Cros-Aarteil S."/>
            <person name="Calhoun S."/>
            <person name="Haridas S."/>
            <person name="Kuo A."/>
            <person name="Mondo S."/>
            <person name="Pangilinan J."/>
            <person name="Riley R."/>
            <person name="Labutti K."/>
            <person name="Andreopoulos B."/>
            <person name="Lipzen A."/>
            <person name="Chen C."/>
            <person name="Yanf M."/>
            <person name="Daum C."/>
            <person name="Ng V."/>
            <person name="Clum A."/>
            <person name="Ohm R."/>
            <person name="Martin F."/>
            <person name="Silar P."/>
            <person name="Natvig D."/>
            <person name="Lalanne C."/>
            <person name="Gautier V."/>
            <person name="Ament-Velasquez S.L."/>
            <person name="Kruys A."/>
            <person name="Hutchinson M.I."/>
            <person name="Powell A.J."/>
            <person name="Barry K."/>
            <person name="Miller A.N."/>
            <person name="Grigoriev I.V."/>
            <person name="Debuchy R."/>
            <person name="Gladieux P."/>
            <person name="Thoren M.H."/>
            <person name="Johannesson H."/>
        </authorList>
    </citation>
    <scope>NUCLEOTIDE SEQUENCE</scope>
    <source>
        <strain evidence="3">PSN309</strain>
    </source>
</reference>
<comment type="caution">
    <text evidence="3">The sequence shown here is derived from an EMBL/GenBank/DDBJ whole genome shotgun (WGS) entry which is preliminary data.</text>
</comment>
<feature type="transmembrane region" description="Helical" evidence="2">
    <location>
        <begin position="63"/>
        <end position="83"/>
    </location>
</feature>
<reference evidence="3" key="1">
    <citation type="journal article" date="2023" name="Mol. Phylogenet. Evol.">
        <title>Genome-scale phylogeny and comparative genomics of the fungal order Sordariales.</title>
        <authorList>
            <person name="Hensen N."/>
            <person name="Bonometti L."/>
            <person name="Westerberg I."/>
            <person name="Brannstrom I.O."/>
            <person name="Guillou S."/>
            <person name="Cros-Aarteil S."/>
            <person name="Calhoun S."/>
            <person name="Haridas S."/>
            <person name="Kuo A."/>
            <person name="Mondo S."/>
            <person name="Pangilinan J."/>
            <person name="Riley R."/>
            <person name="LaButti K."/>
            <person name="Andreopoulos B."/>
            <person name="Lipzen A."/>
            <person name="Chen C."/>
            <person name="Yan M."/>
            <person name="Daum C."/>
            <person name="Ng V."/>
            <person name="Clum A."/>
            <person name="Steindorff A."/>
            <person name="Ohm R.A."/>
            <person name="Martin F."/>
            <person name="Silar P."/>
            <person name="Natvig D.O."/>
            <person name="Lalanne C."/>
            <person name="Gautier V."/>
            <person name="Ament-Velasquez S.L."/>
            <person name="Kruys A."/>
            <person name="Hutchinson M.I."/>
            <person name="Powell A.J."/>
            <person name="Barry K."/>
            <person name="Miller A.N."/>
            <person name="Grigoriev I.V."/>
            <person name="Debuchy R."/>
            <person name="Gladieux P."/>
            <person name="Hiltunen Thoren M."/>
            <person name="Johannesson H."/>
        </authorList>
    </citation>
    <scope>NUCLEOTIDE SEQUENCE</scope>
    <source>
        <strain evidence="3">PSN309</strain>
    </source>
</reference>
<feature type="compositionally biased region" description="Polar residues" evidence="1">
    <location>
        <begin position="36"/>
        <end position="51"/>
    </location>
</feature>
<organism evidence="3 4">
    <name type="scientific">Podospora australis</name>
    <dbReference type="NCBI Taxonomy" id="1536484"/>
    <lineage>
        <taxon>Eukaryota</taxon>
        <taxon>Fungi</taxon>
        <taxon>Dikarya</taxon>
        <taxon>Ascomycota</taxon>
        <taxon>Pezizomycotina</taxon>
        <taxon>Sordariomycetes</taxon>
        <taxon>Sordariomycetidae</taxon>
        <taxon>Sordariales</taxon>
        <taxon>Podosporaceae</taxon>
        <taxon>Podospora</taxon>
    </lineage>
</organism>
<proteinExistence type="predicted"/>
<accession>A0AAN7AKC2</accession>
<gene>
    <name evidence="3" type="ORF">QBC35DRAFT_492008</name>
</gene>
<protein>
    <submittedName>
        <fullName evidence="3">Uncharacterized protein</fullName>
    </submittedName>
</protein>
<dbReference type="EMBL" id="MU864371">
    <property type="protein sequence ID" value="KAK4189879.1"/>
    <property type="molecule type" value="Genomic_DNA"/>
</dbReference>
<feature type="region of interest" description="Disordered" evidence="1">
    <location>
        <begin position="1"/>
        <end position="51"/>
    </location>
</feature>
<evidence type="ECO:0000256" key="2">
    <source>
        <dbReference type="SAM" id="Phobius"/>
    </source>
</evidence>
<keyword evidence="2" id="KW-0812">Transmembrane</keyword>